<feature type="compositionally biased region" description="Basic residues" evidence="4">
    <location>
        <begin position="211"/>
        <end position="224"/>
    </location>
</feature>
<dbReference type="GO" id="GO:0032259">
    <property type="term" value="P:methylation"/>
    <property type="evidence" value="ECO:0007669"/>
    <property type="project" value="UniProtKB-KW"/>
</dbReference>
<dbReference type="GO" id="GO:0030286">
    <property type="term" value="C:dynein complex"/>
    <property type="evidence" value="ECO:0007669"/>
    <property type="project" value="InterPro"/>
</dbReference>
<evidence type="ECO:0000313" key="8">
    <source>
        <dbReference type="Proteomes" id="UP001152797"/>
    </source>
</evidence>
<dbReference type="Pfam" id="PF00145">
    <property type="entry name" value="DNA_methylase"/>
    <property type="match status" value="1"/>
</dbReference>
<dbReference type="Gene3D" id="1.10.443.10">
    <property type="entry name" value="Intergrase catalytic core"/>
    <property type="match status" value="1"/>
</dbReference>
<sequence>MDQLLALGRQLGLSVEDVGTCLRLGRPLSECNWCIASDVGQRAQEVARDMFETGRLIEYHCYDDHGHGQGRGVLRLLSWEDTAEGLFTAEHGLASDPYYDWYAQNKLSQGAVYHVCQGSAKACKRRLARGDRRILIHVDRWRLLTPQVMVDQAYLKDQGIALGRAAIEEKAKERGPVVPGGTGLDAAVTALPAPVGGEARGSGDREEPRKERKARRRSRSRGRSRRLEDKLADQERKKAEDKGREDSEREKKRKKKKKAERGRRRKDSPSSGSSSGSSSATSSGSLFRPSSVRGGDLWRLSQKKPGRLTEMALKRMSRYLAGQAETGLEKGAWESQKVLAYLNQIILTASPPSKIGVRAHRELITLATALDELLASRTLQTLDLLMQRFKALEVAIQDGHWSLARHYELIPAAGAMLSREEEREIATKAEVRQMKLKEAIQKPVSQSRSPTRPVEGRHSPARSAADTLANQRVKFVDLRSREERKEGDSRRSALRAALPAPHGEAVKEKPVKPPEGVPTEDLTSPRAVSIEEAEARHPERIREVRLEERQESHGSLLEAEPAAQLEEQVSSLLKDWLDEHEWTGLSAAQMASHLTLQIWHSPSPLQRLMEWNLQATELREERVRNLFPLPLWHDDVEQLKMIITAGEYKDAAGQWRERGDTRSKAQKARRLEGLKAWHALAILGLNYLHGDREKSQPPWPGSQATAAQEKALIRVWDMLKVFFDDKEKVGVPRTPLHEWEHEIGELSISYTGEVVEKAKWVTLRQILPGLPSPEHGGLVDILELVPSEMAEALQHPELLIREDWPEVMPKPRVMCVDEEWDQVVAALYQRKLVKPVDKFVVVEGEHVLNGVFGVPKQDKKLPSGEEVLRLIIDLRASNWLLHQLDGDTQTLTGAASFQRIMVSEGEELLVSGEDLVSAFYLFAMPQAWGPFMTLAKPVPGHLVGRPEEDWTYVGLSALPMGWHSSVGIMQAAHRRIALGSPLRGGAGLSRLAEISRCSVFPDLDEGAGWSIYLDDTTILEKISAKAVADLEGRPPAEQECQKAERLGALIDGKRGILRTTTKRCLDLISLGTWIRRQGTVHRKALQVYAGKAVHILQFRRCLFSCLEVLFRAIAHGPQNCPVTEELRSEMFMMEVLLPLTQCDLKAAVDPIVTASDACETGAGVCYASRLTRAGEEEVKEILESSAIPEGPTRANPTQLSENEHVLVIDLFAGLGGLTLALEKAGVHYKHLGIVEKDPECRRRLRRTYPGAAFYSKVENFGKKEIKELLKKVPEASGIVVGGGSPCQGLSRLSSRRQHLADERSQLFYEASRIFREVEEVAAEKKLWVLKLLENVIADSADIKEMSRELKMKPVMVDAQYLSRARRPRLFWLSVEPGPEDDVGVILHRDYTQLVYKAKEEPLELFLQPNCEWEAGLRSEKARFPTFTRSIPRARPPPDPAGLSETGPAGVARWEADQFRYPPYTYKDEYMVLTPECALRPLVAEEREILMGYQPGHTAKLLKKPPTREAERRAAEDLQCSALGNSFHTNSVACLLDHALATMGLKSRKGAEEIVQLSMAQQITRCPATEPPLVEDSGESSQLSRTDDSISVGGALKAEEMERKSRSSKLLADELHDENKLSSLLVSAYVRRQEFRGSDVRLDISALYRSHSFPFKEKDHINVLELRALVHTFERRLRNQAFGSCRALHLTDSQVALAVATKGRSSSKSLNRLLRKFAALQIAGGVWPLLAYVESAKNPADGPSREYVWNQLEVPQRATPLTPELLMAFAGQAFKWQQWELGWLLVVGFTLFLRTGELLQIKAQDVVMGDRAGVLYLPPSKGGKRLFLPLERIEMAEQITFQAFRALLQKKQPGDLLWTGSRQRFMSLWHSLVDALHLQGCNFYPYSLRRGGASSTYRAGSSLDQLVTKGRWQHVTTARVYLDTGLQALATLTLPQAARPKLQRVPVCLAAKAILDQKARQQVLKKVPVCLAAKAILDQKARQQVLKKVNYGGRVTDDKDVRLISAFLKRYFNEGVLEDGYKLSPLDAYTCPNEGSLEEVREHVRKLPMDEDPQVFGLHPNAQITAQTEAARQFLGIILSVQPRIASGAAIRPEDLVAQMAEAFLGRVPKVMNRKEADPETCPVENIAP</sequence>
<dbReference type="PROSITE" id="PS51898">
    <property type="entry name" value="TYR_RECOMBINASE"/>
    <property type="match status" value="1"/>
</dbReference>
<keyword evidence="8" id="KW-1185">Reference proteome</keyword>
<feature type="compositionally biased region" description="Low complexity" evidence="4">
    <location>
        <begin position="269"/>
        <end position="285"/>
    </location>
</feature>
<dbReference type="SUPFAM" id="SSF56349">
    <property type="entry name" value="DNA breaking-rejoining enzymes"/>
    <property type="match status" value="1"/>
</dbReference>
<feature type="compositionally biased region" description="Basic and acidic residues" evidence="4">
    <location>
        <begin position="533"/>
        <end position="547"/>
    </location>
</feature>
<evidence type="ECO:0000256" key="1">
    <source>
        <dbReference type="ARBA" id="ARBA00022603"/>
    </source>
</evidence>
<dbReference type="InterPro" id="IPR013762">
    <property type="entry name" value="Integrase-like_cat_sf"/>
</dbReference>
<organism evidence="6">
    <name type="scientific">Cladocopium goreaui</name>
    <dbReference type="NCBI Taxonomy" id="2562237"/>
    <lineage>
        <taxon>Eukaryota</taxon>
        <taxon>Sar</taxon>
        <taxon>Alveolata</taxon>
        <taxon>Dinophyceae</taxon>
        <taxon>Suessiales</taxon>
        <taxon>Symbiodiniaceae</taxon>
        <taxon>Cladocopium</taxon>
    </lineage>
</organism>
<evidence type="ECO:0000256" key="4">
    <source>
        <dbReference type="SAM" id="MobiDB-lite"/>
    </source>
</evidence>
<dbReference type="InterPro" id="IPR011010">
    <property type="entry name" value="DNA_brk_join_enz"/>
</dbReference>
<dbReference type="EMBL" id="CAMXCT030000031">
    <property type="protein sequence ID" value="CAL4760047.1"/>
    <property type="molecule type" value="Genomic_DNA"/>
</dbReference>
<dbReference type="GO" id="GO:0045505">
    <property type="term" value="F:dynein intermediate chain binding"/>
    <property type="evidence" value="ECO:0007669"/>
    <property type="project" value="InterPro"/>
</dbReference>
<dbReference type="EMBL" id="CAMXCT020000031">
    <property type="protein sequence ID" value="CAL1126110.1"/>
    <property type="molecule type" value="Genomic_DNA"/>
</dbReference>
<feature type="compositionally biased region" description="Basic and acidic residues" evidence="4">
    <location>
        <begin position="474"/>
        <end position="491"/>
    </location>
</feature>
<dbReference type="InterPro" id="IPR002104">
    <property type="entry name" value="Integrase_catalytic"/>
</dbReference>
<feature type="domain" description="Tyr recombinase" evidence="5">
    <location>
        <begin position="1752"/>
        <end position="1933"/>
    </location>
</feature>
<gene>
    <name evidence="6" type="ORF">C1SCF055_LOCUS1295</name>
</gene>
<dbReference type="Gene3D" id="3.40.50.150">
    <property type="entry name" value="Vaccinia Virus protein VP39"/>
    <property type="match status" value="1"/>
</dbReference>
<evidence type="ECO:0000256" key="3">
    <source>
        <dbReference type="ARBA" id="ARBA00023172"/>
    </source>
</evidence>
<feature type="region of interest" description="Disordered" evidence="4">
    <location>
        <begin position="1565"/>
        <end position="1588"/>
    </location>
</feature>
<dbReference type="Gene3D" id="1.10.8.720">
    <property type="entry name" value="Region D6 of dynein motor"/>
    <property type="match status" value="1"/>
</dbReference>
<dbReference type="Proteomes" id="UP001152797">
    <property type="component" value="Unassembled WGS sequence"/>
</dbReference>
<feature type="compositionally biased region" description="Low complexity" evidence="4">
    <location>
        <begin position="494"/>
        <end position="503"/>
    </location>
</feature>
<reference evidence="7" key="2">
    <citation type="submission" date="2024-04" db="EMBL/GenBank/DDBJ databases">
        <authorList>
            <person name="Chen Y."/>
            <person name="Shah S."/>
            <person name="Dougan E. K."/>
            <person name="Thang M."/>
            <person name="Chan C."/>
        </authorList>
    </citation>
    <scope>NUCLEOTIDE SEQUENCE [LARGE SCALE GENOMIC DNA]</scope>
</reference>
<dbReference type="PANTHER" id="PTHR22878">
    <property type="entry name" value="DYNEIN HEAVY CHAIN 6, AXONEMAL-LIKE-RELATED"/>
    <property type="match status" value="1"/>
</dbReference>
<dbReference type="InterPro" id="IPR029063">
    <property type="entry name" value="SAM-dependent_MTases_sf"/>
</dbReference>
<feature type="region of interest" description="Disordered" evidence="4">
    <location>
        <begin position="437"/>
        <end position="547"/>
    </location>
</feature>
<dbReference type="InterPro" id="IPR026983">
    <property type="entry name" value="DHC"/>
</dbReference>
<name>A0A9P1BHB9_9DINO</name>
<dbReference type="EMBL" id="CAMXCT010000031">
    <property type="protein sequence ID" value="CAI3972735.1"/>
    <property type="molecule type" value="Genomic_DNA"/>
</dbReference>
<dbReference type="InterPro" id="IPR042219">
    <property type="entry name" value="AAA_lid_11_sf"/>
</dbReference>
<feature type="compositionally biased region" description="Basic and acidic residues" evidence="4">
    <location>
        <begin position="225"/>
        <end position="250"/>
    </location>
</feature>
<dbReference type="SUPFAM" id="SSF53335">
    <property type="entry name" value="S-adenosyl-L-methionine-dependent methyltransferases"/>
    <property type="match status" value="1"/>
</dbReference>
<comment type="caution">
    <text evidence="6">The sequence shown here is derived from an EMBL/GenBank/DDBJ whole genome shotgun (WGS) entry which is preliminary data.</text>
</comment>
<dbReference type="GO" id="GO:0051959">
    <property type="term" value="F:dynein light intermediate chain binding"/>
    <property type="evidence" value="ECO:0007669"/>
    <property type="project" value="InterPro"/>
</dbReference>
<accession>A0A9P1BHB9</accession>
<dbReference type="InterPro" id="IPR001525">
    <property type="entry name" value="C5_MeTfrase"/>
</dbReference>
<dbReference type="OrthoDB" id="10251809at2759"/>
<dbReference type="PANTHER" id="PTHR22878:SF68">
    <property type="entry name" value="DYNEIN HEAVY CHAIN 6, AXONEMAL-LIKE"/>
    <property type="match status" value="1"/>
</dbReference>
<keyword evidence="1" id="KW-0489">Methyltransferase</keyword>
<dbReference type="Pfam" id="PF18198">
    <property type="entry name" value="AAA_lid_11"/>
    <property type="match status" value="1"/>
</dbReference>
<evidence type="ECO:0000259" key="5">
    <source>
        <dbReference type="PROSITE" id="PS51898"/>
    </source>
</evidence>
<feature type="compositionally biased region" description="Basic and acidic residues" evidence="4">
    <location>
        <begin position="201"/>
        <end position="210"/>
    </location>
</feature>
<proteinExistence type="predicted"/>
<evidence type="ECO:0000256" key="2">
    <source>
        <dbReference type="ARBA" id="ARBA00022679"/>
    </source>
</evidence>
<evidence type="ECO:0000313" key="7">
    <source>
        <dbReference type="EMBL" id="CAL1126110.1"/>
    </source>
</evidence>
<keyword evidence="3" id="KW-0233">DNA recombination</keyword>
<dbReference type="GO" id="GO:0006310">
    <property type="term" value="P:DNA recombination"/>
    <property type="evidence" value="ECO:0007669"/>
    <property type="project" value="UniProtKB-KW"/>
</dbReference>
<keyword evidence="2" id="KW-0808">Transferase</keyword>
<dbReference type="GO" id="GO:0003677">
    <property type="term" value="F:DNA binding"/>
    <property type="evidence" value="ECO:0007669"/>
    <property type="project" value="InterPro"/>
</dbReference>
<dbReference type="GO" id="GO:0007018">
    <property type="term" value="P:microtubule-based movement"/>
    <property type="evidence" value="ECO:0007669"/>
    <property type="project" value="InterPro"/>
</dbReference>
<dbReference type="GO" id="GO:0008168">
    <property type="term" value="F:methyltransferase activity"/>
    <property type="evidence" value="ECO:0007669"/>
    <property type="project" value="UniProtKB-KW"/>
</dbReference>
<reference evidence="6" key="1">
    <citation type="submission" date="2022-10" db="EMBL/GenBank/DDBJ databases">
        <authorList>
            <person name="Chen Y."/>
            <person name="Dougan E. K."/>
            <person name="Chan C."/>
            <person name="Rhodes N."/>
            <person name="Thang M."/>
        </authorList>
    </citation>
    <scope>NUCLEOTIDE SEQUENCE</scope>
</reference>
<feature type="region of interest" description="Disordered" evidence="4">
    <location>
        <begin position="171"/>
        <end position="291"/>
    </location>
</feature>
<evidence type="ECO:0000313" key="6">
    <source>
        <dbReference type="EMBL" id="CAI3972735.1"/>
    </source>
</evidence>
<protein>
    <recommendedName>
        <fullName evidence="5">Tyr recombinase domain-containing protein</fullName>
    </recommendedName>
</protein>
<dbReference type="InterPro" id="IPR041658">
    <property type="entry name" value="AAA_lid_11"/>
</dbReference>
<dbReference type="GO" id="GO:0015074">
    <property type="term" value="P:DNA integration"/>
    <property type="evidence" value="ECO:0007669"/>
    <property type="project" value="InterPro"/>
</dbReference>
<feature type="region of interest" description="Disordered" evidence="4">
    <location>
        <begin position="1428"/>
        <end position="1447"/>
    </location>
</feature>
<feature type="compositionally biased region" description="Basic residues" evidence="4">
    <location>
        <begin position="251"/>
        <end position="266"/>
    </location>
</feature>